<reference evidence="2 3" key="1">
    <citation type="journal article" date="2012" name="J. Bacteriol.">
        <title>Complete genome sequence of the metabolically versatile halophilic archaeon Haloferax mediterranei, a poly(3-hydroxybutyrate-co-3-hydroxyvalerate) producer.</title>
        <authorList>
            <person name="Han J."/>
            <person name="Zhang F."/>
            <person name="Hou J."/>
            <person name="Liu X."/>
            <person name="Li M."/>
            <person name="Liu H."/>
            <person name="Cai L."/>
            <person name="Zhang B."/>
            <person name="Chen Y."/>
            <person name="Zhou J."/>
            <person name="Hu S."/>
            <person name="Xiang H."/>
        </authorList>
    </citation>
    <scope>NUCLEOTIDE SEQUENCE [LARGE SCALE GENOMIC DNA]</scope>
    <source>
        <strain evidence="3">ATCC 33500 / DSM 1411 / JCM 8866 / NBRC 14739 / NCIMB 2177 / R-4</strain>
        <plasmid evidence="3">pHM500</plasmid>
    </source>
</reference>
<feature type="compositionally biased region" description="Acidic residues" evidence="1">
    <location>
        <begin position="208"/>
        <end position="220"/>
    </location>
</feature>
<feature type="compositionally biased region" description="Basic and acidic residues" evidence="1">
    <location>
        <begin position="221"/>
        <end position="252"/>
    </location>
</feature>
<dbReference type="HOGENOM" id="CLU_827959_0_0_2"/>
<evidence type="ECO:0000313" key="2">
    <source>
        <dbReference type="EMBL" id="AFK21405.1"/>
    </source>
</evidence>
<dbReference type="KEGG" id="hme:HFX_6283"/>
<feature type="compositionally biased region" description="Basic and acidic residues" evidence="1">
    <location>
        <begin position="136"/>
        <end position="158"/>
    </location>
</feature>
<dbReference type="EMBL" id="CP001871">
    <property type="protein sequence ID" value="AFK21405.1"/>
    <property type="molecule type" value="Genomic_DNA"/>
</dbReference>
<evidence type="ECO:0000256" key="1">
    <source>
        <dbReference type="SAM" id="MobiDB-lite"/>
    </source>
</evidence>
<geneLocation type="plasmid" evidence="2 3">
    <name>pHM500</name>
</geneLocation>
<feature type="region of interest" description="Disordered" evidence="1">
    <location>
        <begin position="37"/>
        <end position="335"/>
    </location>
</feature>
<dbReference type="AlphaFoldDB" id="I3RAZ5"/>
<proteinExistence type="predicted"/>
<evidence type="ECO:0000313" key="3">
    <source>
        <dbReference type="Proteomes" id="UP000006469"/>
    </source>
</evidence>
<gene>
    <name evidence="2" type="ordered locus">HFX_6283</name>
</gene>
<organism evidence="2 3">
    <name type="scientific">Haloferax mediterranei (strain ATCC 33500 / DSM 1411 / JCM 8866 / NBRC 14739 / NCIMB 2177 / R-4)</name>
    <name type="common">Halobacterium mediterranei</name>
    <dbReference type="NCBI Taxonomy" id="523841"/>
    <lineage>
        <taxon>Archaea</taxon>
        <taxon>Methanobacteriati</taxon>
        <taxon>Methanobacteriota</taxon>
        <taxon>Stenosarchaea group</taxon>
        <taxon>Halobacteria</taxon>
        <taxon>Halobacteriales</taxon>
        <taxon>Haloferacaceae</taxon>
        <taxon>Haloferax</taxon>
    </lineage>
</organism>
<feature type="compositionally biased region" description="Basic and acidic residues" evidence="1">
    <location>
        <begin position="267"/>
        <end position="279"/>
    </location>
</feature>
<feature type="compositionally biased region" description="Basic and acidic residues" evidence="1">
    <location>
        <begin position="323"/>
        <end position="335"/>
    </location>
</feature>
<protein>
    <submittedName>
        <fullName evidence="2">Uncharacterized protein</fullName>
    </submittedName>
</protein>
<accession>I3RAZ5</accession>
<dbReference type="Proteomes" id="UP000006469">
    <property type="component" value="Plasmid pHM500"/>
</dbReference>
<sequence length="335" mass="38594">MKRENSLASETEQAYSFERRWVRRSQGYNFERRFAINSRSVHPRPDGADQLPECPPFDERESGEDGNKSDCRERVDEFVEKHPTQECRRDGFEVADEVDLRGAEPREEFEVDEERRRAADDREIDERPDGGSGPLDSRERLVRHNTGEMEQRGSQEHRPRLKRPGGNVRRERPSQDGTEGETCGRDEHDADTDHVAGKERVRVRLGDEADPDESENEPDDSEPRDAVTEESRREQRGENRAETDDDSRDGTRDVLLSEIEKGVVAADQERASDTHERPVGSRVWTPVIGRDRGVSEDDETGEVVPKRGEVKRWEILQPDFDGDERTPPKRPEEEK</sequence>
<feature type="compositionally biased region" description="Basic and acidic residues" evidence="1">
    <location>
        <begin position="304"/>
        <end position="314"/>
    </location>
</feature>
<keyword evidence="2" id="KW-0614">Plasmid</keyword>
<name>I3RAZ5_HALMT</name>
<feature type="compositionally biased region" description="Basic and acidic residues" evidence="1">
    <location>
        <begin position="182"/>
        <end position="207"/>
    </location>
</feature>
<feature type="compositionally biased region" description="Basic and acidic residues" evidence="1">
    <location>
        <begin position="57"/>
        <end position="129"/>
    </location>
</feature>